<name>A0A9X2IU98_9NOCA</name>
<dbReference type="EMBL" id="JAMRXG010000002">
    <property type="protein sequence ID" value="MCM6772657.1"/>
    <property type="molecule type" value="Genomic_DNA"/>
</dbReference>
<comment type="caution">
    <text evidence="1">The sequence shown here is derived from an EMBL/GenBank/DDBJ whole genome shotgun (WGS) entry which is preliminary data.</text>
</comment>
<dbReference type="AlphaFoldDB" id="A0A9X2IU98"/>
<accession>A0A9X2IU98</accession>
<proteinExistence type="predicted"/>
<gene>
    <name evidence="1" type="ORF">NDR86_04115</name>
</gene>
<evidence type="ECO:0000313" key="2">
    <source>
        <dbReference type="Proteomes" id="UP001139157"/>
    </source>
</evidence>
<sequence length="274" mass="30569">MTGEAEARESAAASYSWKVFRIEPDGRRRLLESGEGKFGTADPATGRICQDYIQVGTAVFDRVCGDLVEEHHAEVLDARIEGVADPVPEVWKAAIAVCDQDGVERMTSTADLRYREVGVKEVDDYRKDLALWEKRERQRHERCLRAIAAAGREMPKEGEIPRLEVADPRLRGLVLNLRVEADTVREEVPDLDHCREQLMLAENTVAAALSAERTAQAKGDPAEALHARAYVERWTPRIARWAAYLELTTEAYADAASVDALADRLSLITPPMEC</sequence>
<organism evidence="1 2">
    <name type="scientific">Nocardia pulmonis</name>
    <dbReference type="NCBI Taxonomy" id="2951408"/>
    <lineage>
        <taxon>Bacteria</taxon>
        <taxon>Bacillati</taxon>
        <taxon>Actinomycetota</taxon>
        <taxon>Actinomycetes</taxon>
        <taxon>Mycobacteriales</taxon>
        <taxon>Nocardiaceae</taxon>
        <taxon>Nocardia</taxon>
    </lineage>
</organism>
<dbReference type="Proteomes" id="UP001139157">
    <property type="component" value="Unassembled WGS sequence"/>
</dbReference>
<reference evidence="1" key="1">
    <citation type="submission" date="2022-06" db="EMBL/GenBank/DDBJ databases">
        <title>Novel species in genus nocardia.</title>
        <authorList>
            <person name="Li F."/>
        </authorList>
    </citation>
    <scope>NUCLEOTIDE SEQUENCE</scope>
    <source>
        <strain evidence="1">CDC141</strain>
    </source>
</reference>
<dbReference type="RefSeq" id="WP_251909611.1">
    <property type="nucleotide sequence ID" value="NZ_JAMRXG010000002.1"/>
</dbReference>
<evidence type="ECO:0000313" key="1">
    <source>
        <dbReference type="EMBL" id="MCM6772657.1"/>
    </source>
</evidence>
<keyword evidence="2" id="KW-1185">Reference proteome</keyword>
<protein>
    <submittedName>
        <fullName evidence="1">Uncharacterized protein</fullName>
    </submittedName>
</protein>